<proteinExistence type="predicted"/>
<protein>
    <submittedName>
        <fullName evidence="1">Uncharacterized protein</fullName>
    </submittedName>
</protein>
<gene>
    <name evidence="1" type="ORF">CHARACLAT_005528</name>
</gene>
<dbReference type="Proteomes" id="UP001352852">
    <property type="component" value="Unassembled WGS sequence"/>
</dbReference>
<keyword evidence="2" id="KW-1185">Reference proteome</keyword>
<sequence length="153" mass="16997">MSFVASEGRREKETVGEAQFGLQPAEQMEQMKWQQAQQELQTQVALPDWHSESLRGHFLPEIKSSILSRGRVQLVADLAYADPPSTTGLSSNNSLTAQLGKVNTYSCRSNLTHTSKRVTSPVLKKEGISFRDSPVQLSSGWGGGKKRERLPRK</sequence>
<evidence type="ECO:0000313" key="1">
    <source>
        <dbReference type="EMBL" id="MED6270016.1"/>
    </source>
</evidence>
<reference evidence="1 2" key="1">
    <citation type="submission" date="2021-06" db="EMBL/GenBank/DDBJ databases">
        <authorList>
            <person name="Palmer J.M."/>
        </authorList>
    </citation>
    <scope>NUCLEOTIDE SEQUENCE [LARGE SCALE GENOMIC DNA]</scope>
    <source>
        <strain evidence="1 2">CL_MEX2019</strain>
        <tissue evidence="1">Muscle</tissue>
    </source>
</reference>
<accession>A0ABU7D6R8</accession>
<organism evidence="1 2">
    <name type="scientific">Characodon lateralis</name>
    <dbReference type="NCBI Taxonomy" id="208331"/>
    <lineage>
        <taxon>Eukaryota</taxon>
        <taxon>Metazoa</taxon>
        <taxon>Chordata</taxon>
        <taxon>Craniata</taxon>
        <taxon>Vertebrata</taxon>
        <taxon>Euteleostomi</taxon>
        <taxon>Actinopterygii</taxon>
        <taxon>Neopterygii</taxon>
        <taxon>Teleostei</taxon>
        <taxon>Neoteleostei</taxon>
        <taxon>Acanthomorphata</taxon>
        <taxon>Ovalentaria</taxon>
        <taxon>Atherinomorphae</taxon>
        <taxon>Cyprinodontiformes</taxon>
        <taxon>Goodeidae</taxon>
        <taxon>Characodon</taxon>
    </lineage>
</organism>
<comment type="caution">
    <text evidence="1">The sequence shown here is derived from an EMBL/GenBank/DDBJ whole genome shotgun (WGS) entry which is preliminary data.</text>
</comment>
<dbReference type="EMBL" id="JAHUTJ010016666">
    <property type="protein sequence ID" value="MED6270016.1"/>
    <property type="molecule type" value="Genomic_DNA"/>
</dbReference>
<name>A0ABU7D6R8_9TELE</name>
<evidence type="ECO:0000313" key="2">
    <source>
        <dbReference type="Proteomes" id="UP001352852"/>
    </source>
</evidence>